<dbReference type="Pfam" id="PF20684">
    <property type="entry name" value="Fung_rhodopsin"/>
    <property type="match status" value="1"/>
</dbReference>
<dbReference type="AlphaFoldDB" id="A0A9P8F551"/>
<keyword evidence="3 6" id="KW-1133">Transmembrane helix</keyword>
<evidence type="ECO:0000256" key="2">
    <source>
        <dbReference type="ARBA" id="ARBA00022692"/>
    </source>
</evidence>
<gene>
    <name evidence="8" type="ORF">KCU98_g19107</name>
</gene>
<evidence type="ECO:0000256" key="3">
    <source>
        <dbReference type="ARBA" id="ARBA00022989"/>
    </source>
</evidence>
<feature type="transmembrane region" description="Helical" evidence="6">
    <location>
        <begin position="7"/>
        <end position="28"/>
    </location>
</feature>
<keyword evidence="4 6" id="KW-0472">Membrane</keyword>
<dbReference type="InterPro" id="IPR049326">
    <property type="entry name" value="Rhodopsin_dom_fungi"/>
</dbReference>
<proteinExistence type="inferred from homology"/>
<evidence type="ECO:0000313" key="9">
    <source>
        <dbReference type="Proteomes" id="UP000729357"/>
    </source>
</evidence>
<keyword evidence="2 6" id="KW-0812">Transmembrane</keyword>
<comment type="subcellular location">
    <subcellularLocation>
        <location evidence="1">Membrane</location>
        <topology evidence="1">Multi-pass membrane protein</topology>
    </subcellularLocation>
</comment>
<reference evidence="8" key="1">
    <citation type="journal article" date="2021" name="J Fungi (Basel)">
        <title>Virulence traits and population genomics of the black yeast Aureobasidium melanogenum.</title>
        <authorList>
            <person name="Cernosa A."/>
            <person name="Sun X."/>
            <person name="Gostincar C."/>
            <person name="Fang C."/>
            <person name="Gunde-Cimerman N."/>
            <person name="Song Z."/>
        </authorList>
    </citation>
    <scope>NUCLEOTIDE SEQUENCE</scope>
    <source>
        <strain evidence="8">EXF-9298</strain>
    </source>
</reference>
<dbReference type="PANTHER" id="PTHR33048:SF47">
    <property type="entry name" value="INTEGRAL MEMBRANE PROTEIN-RELATED"/>
    <property type="match status" value="1"/>
</dbReference>
<comment type="similarity">
    <text evidence="5">Belongs to the SAT4 family.</text>
</comment>
<evidence type="ECO:0000256" key="4">
    <source>
        <dbReference type="ARBA" id="ARBA00023136"/>
    </source>
</evidence>
<feature type="domain" description="Rhodopsin" evidence="7">
    <location>
        <begin position="1"/>
        <end position="68"/>
    </location>
</feature>
<sequence length="175" mass="19194">MSWTKKLGVMGILALGTLVVIAAIIRLVYMSHVMHETDITWALGPAQIWTSLEPSLGIVSSCLITTFRPIMSGIRSMFGLKDSGKANKLPSHTEQGYGRGASHKVPRFRGPHEEGLAARTAKVETSVIVEQAPGDEISVAHSRPTNYTTRWTRYIVDLAFGVVTEPQQESQHHMG</sequence>
<organism evidence="8 9">
    <name type="scientific">Aureobasidium melanogenum</name>
    <name type="common">Aureobasidium pullulans var. melanogenum</name>
    <dbReference type="NCBI Taxonomy" id="46634"/>
    <lineage>
        <taxon>Eukaryota</taxon>
        <taxon>Fungi</taxon>
        <taxon>Dikarya</taxon>
        <taxon>Ascomycota</taxon>
        <taxon>Pezizomycotina</taxon>
        <taxon>Dothideomycetes</taxon>
        <taxon>Dothideomycetidae</taxon>
        <taxon>Dothideales</taxon>
        <taxon>Saccotheciaceae</taxon>
        <taxon>Aureobasidium</taxon>
    </lineage>
</organism>
<protein>
    <recommendedName>
        <fullName evidence="7">Rhodopsin domain-containing protein</fullName>
    </recommendedName>
</protein>
<evidence type="ECO:0000256" key="5">
    <source>
        <dbReference type="ARBA" id="ARBA00038359"/>
    </source>
</evidence>
<dbReference type="PANTHER" id="PTHR33048">
    <property type="entry name" value="PTH11-LIKE INTEGRAL MEMBRANE PROTEIN (AFU_ORTHOLOGUE AFUA_5G11245)"/>
    <property type="match status" value="1"/>
</dbReference>
<reference evidence="8" key="2">
    <citation type="submission" date="2021-08" db="EMBL/GenBank/DDBJ databases">
        <authorList>
            <person name="Gostincar C."/>
            <person name="Sun X."/>
            <person name="Song Z."/>
            <person name="Gunde-Cimerman N."/>
        </authorList>
    </citation>
    <scope>NUCLEOTIDE SEQUENCE</scope>
    <source>
        <strain evidence="8">EXF-9298</strain>
    </source>
</reference>
<comment type="caution">
    <text evidence="8">The sequence shown here is derived from an EMBL/GenBank/DDBJ whole genome shotgun (WGS) entry which is preliminary data.</text>
</comment>
<accession>A0A9P8F551</accession>
<evidence type="ECO:0000259" key="7">
    <source>
        <dbReference type="Pfam" id="PF20684"/>
    </source>
</evidence>
<evidence type="ECO:0000256" key="1">
    <source>
        <dbReference type="ARBA" id="ARBA00004141"/>
    </source>
</evidence>
<dbReference type="EMBL" id="JAHFXS010005389">
    <property type="protein sequence ID" value="KAG9940620.1"/>
    <property type="molecule type" value="Genomic_DNA"/>
</dbReference>
<keyword evidence="9" id="KW-1185">Reference proteome</keyword>
<dbReference type="Proteomes" id="UP000729357">
    <property type="component" value="Unassembled WGS sequence"/>
</dbReference>
<dbReference type="InterPro" id="IPR052337">
    <property type="entry name" value="SAT4-like"/>
</dbReference>
<feature type="non-terminal residue" evidence="8">
    <location>
        <position position="1"/>
    </location>
</feature>
<dbReference type="GO" id="GO:0016020">
    <property type="term" value="C:membrane"/>
    <property type="evidence" value="ECO:0007669"/>
    <property type="project" value="UniProtKB-SubCell"/>
</dbReference>
<name>A0A9P8F551_AURME</name>
<evidence type="ECO:0000313" key="8">
    <source>
        <dbReference type="EMBL" id="KAG9940620.1"/>
    </source>
</evidence>
<evidence type="ECO:0000256" key="6">
    <source>
        <dbReference type="SAM" id="Phobius"/>
    </source>
</evidence>